<evidence type="ECO:0000313" key="4">
    <source>
        <dbReference type="Proteomes" id="UP001558713"/>
    </source>
</evidence>
<dbReference type="Pfam" id="PF13960">
    <property type="entry name" value="DUF4218"/>
    <property type="match status" value="1"/>
</dbReference>
<keyword evidence="4" id="KW-1185">Reference proteome</keyword>
<feature type="domain" description="Transposase-associated" evidence="2">
    <location>
        <begin position="10"/>
        <end position="90"/>
    </location>
</feature>
<evidence type="ECO:0000259" key="1">
    <source>
        <dbReference type="Pfam" id="PF13960"/>
    </source>
</evidence>
<dbReference type="AlphaFoldDB" id="A0ABD1B8E3"/>
<evidence type="ECO:0000313" key="3">
    <source>
        <dbReference type="EMBL" id="KAL1215210.1"/>
    </source>
</evidence>
<name>A0ABD1B8E3_CARAN</name>
<accession>A0ABD1B8E3</accession>
<dbReference type="InterPro" id="IPR004242">
    <property type="entry name" value="Transposase_21"/>
</dbReference>
<evidence type="ECO:0000259" key="2">
    <source>
        <dbReference type="Pfam" id="PF13963"/>
    </source>
</evidence>
<reference evidence="3 4" key="1">
    <citation type="submission" date="2024-04" db="EMBL/GenBank/DDBJ databases">
        <title>Genome assembly C_amara_ONT_v2.</title>
        <authorList>
            <person name="Yant L."/>
            <person name="Moore C."/>
            <person name="Slenker M."/>
        </authorList>
    </citation>
    <scope>NUCLEOTIDE SEQUENCE [LARGE SCALE GENOMIC DNA]</scope>
    <source>
        <tissue evidence="3">Leaf</tissue>
    </source>
</reference>
<evidence type="ECO:0008006" key="5">
    <source>
        <dbReference type="Google" id="ProtNLM"/>
    </source>
</evidence>
<dbReference type="PANTHER" id="PTHR10775">
    <property type="entry name" value="OS08G0208400 PROTEIN"/>
    <property type="match status" value="1"/>
</dbReference>
<dbReference type="Pfam" id="PF13963">
    <property type="entry name" value="Transpos_assoc"/>
    <property type="match status" value="1"/>
</dbReference>
<sequence length="760" mass="88371">MTSHPIYAAREWMYKRVDENTGEITEEFKAGLRQFMEVITNQPLGREQGIGTCPCFKCRNEKFIKIEIVCRHLYNRGFTPGYYIWLSHGEDYVDRPGNIGRGRRGVEINNGRYVGESSRRPIIDENNIDRMIREAFPENVESSNVVEEPNPDSRRFFEMLDAANHPIYEGCKVGHSPLSAATRMMGIKTDFNLSEDCVDAIADFFCDYLPEDNLAPHSYYAIQKLVSGLGLPYQMIDVCRDNCMIFWREDENLEFCRFCGKERFQVSNGRTRIPYQRMWYLPITDRLKRLYQSDRTAAGMRWHGEHQFNGDISHPSDAEVWKHFQYKYPDFAREMRNVYLGLCTDGFNPFGKGGRKYSLWPVIVTPYNLPPALCMKREFLFLAILVPGPNHPRRALDVFLKPLISELQMLWHEGVRVYDVSLKNNFTMRAVLMWTISDFPAYGMLSGWTTHGRLACPHCQDNTDAFWLTHGRKSSWFDCHRRFLGSNHVYRRNKRSFRKNKVVRDGPPPVYDGNYLLQLFSDFYVVETAQCGGNGHDRVDGYGEQHNWHKKNIFWELPYWKDQLLRHNLDVMHIEKNFFENIINTVLNVQGKTKDNLKSRLDLVDICHRPHQHVDELGRGPVPEFRLHPAQKSAFFDWIQSSVKFSDGYVSYLGNCVDDTSGRLCGLKSHDCHVIMERLFPFAFTELLPREVHKAIADVGAFFRDLCSRSFTEGGLQTLDANIPLILCNIEKNFPPSFFDVMEHLPIHLPREARLGGPVQ</sequence>
<dbReference type="Proteomes" id="UP001558713">
    <property type="component" value="Unassembled WGS sequence"/>
</dbReference>
<proteinExistence type="predicted"/>
<dbReference type="EMBL" id="JBANAX010000290">
    <property type="protein sequence ID" value="KAL1215210.1"/>
    <property type="molecule type" value="Genomic_DNA"/>
</dbReference>
<dbReference type="InterPro" id="IPR029480">
    <property type="entry name" value="Transpos_assoc"/>
</dbReference>
<organism evidence="3 4">
    <name type="scientific">Cardamine amara subsp. amara</name>
    <dbReference type="NCBI Taxonomy" id="228776"/>
    <lineage>
        <taxon>Eukaryota</taxon>
        <taxon>Viridiplantae</taxon>
        <taxon>Streptophyta</taxon>
        <taxon>Embryophyta</taxon>
        <taxon>Tracheophyta</taxon>
        <taxon>Spermatophyta</taxon>
        <taxon>Magnoliopsida</taxon>
        <taxon>eudicotyledons</taxon>
        <taxon>Gunneridae</taxon>
        <taxon>Pentapetalae</taxon>
        <taxon>rosids</taxon>
        <taxon>malvids</taxon>
        <taxon>Brassicales</taxon>
        <taxon>Brassicaceae</taxon>
        <taxon>Cardamineae</taxon>
        <taxon>Cardamine</taxon>
    </lineage>
</organism>
<feature type="domain" description="DUF4218" evidence="1">
    <location>
        <begin position="706"/>
        <end position="760"/>
    </location>
</feature>
<dbReference type="PANTHER" id="PTHR10775:SF182">
    <property type="entry name" value="TRANSPOSON, EN_SPM-LIKE, TRANSPOSASE-ASSOCIATED DOMAIN PROTEIN-RELATED"/>
    <property type="match status" value="1"/>
</dbReference>
<comment type="caution">
    <text evidence="3">The sequence shown here is derived from an EMBL/GenBank/DDBJ whole genome shotgun (WGS) entry which is preliminary data.</text>
</comment>
<dbReference type="InterPro" id="IPR025452">
    <property type="entry name" value="DUF4218"/>
</dbReference>
<dbReference type="Pfam" id="PF02992">
    <property type="entry name" value="Transposase_21"/>
    <property type="match status" value="1"/>
</dbReference>
<protein>
    <recommendedName>
        <fullName evidence="5">Transposase-associated domain-containing protein</fullName>
    </recommendedName>
</protein>
<gene>
    <name evidence="3" type="ORF">V5N11_016977</name>
</gene>